<dbReference type="Pfam" id="PF02265">
    <property type="entry name" value="S1-P1_nuclease"/>
    <property type="match status" value="1"/>
</dbReference>
<accession>A0AAE0XL96</accession>
<evidence type="ECO:0000313" key="9">
    <source>
        <dbReference type="Proteomes" id="UP001270362"/>
    </source>
</evidence>
<keyword evidence="5" id="KW-0378">Hydrolase</keyword>
<evidence type="ECO:0000256" key="1">
    <source>
        <dbReference type="ARBA" id="ARBA00009547"/>
    </source>
</evidence>
<evidence type="ECO:0000256" key="2">
    <source>
        <dbReference type="ARBA" id="ARBA00022722"/>
    </source>
</evidence>
<keyword evidence="3" id="KW-0479">Metal-binding</keyword>
<dbReference type="Gene3D" id="1.10.575.10">
    <property type="entry name" value="P1 Nuclease"/>
    <property type="match status" value="1"/>
</dbReference>
<keyword evidence="2" id="KW-0540">Nuclease</keyword>
<dbReference type="InterPro" id="IPR003154">
    <property type="entry name" value="S1/P1nuclease"/>
</dbReference>
<dbReference type="EMBL" id="JAULSO010000001">
    <property type="protein sequence ID" value="KAK3695492.1"/>
    <property type="molecule type" value="Genomic_DNA"/>
</dbReference>
<evidence type="ECO:0000256" key="3">
    <source>
        <dbReference type="ARBA" id="ARBA00022723"/>
    </source>
</evidence>
<reference evidence="8" key="1">
    <citation type="journal article" date="2023" name="Mol. Phylogenet. Evol.">
        <title>Genome-scale phylogeny and comparative genomics of the fungal order Sordariales.</title>
        <authorList>
            <person name="Hensen N."/>
            <person name="Bonometti L."/>
            <person name="Westerberg I."/>
            <person name="Brannstrom I.O."/>
            <person name="Guillou S."/>
            <person name="Cros-Aarteil S."/>
            <person name="Calhoun S."/>
            <person name="Haridas S."/>
            <person name="Kuo A."/>
            <person name="Mondo S."/>
            <person name="Pangilinan J."/>
            <person name="Riley R."/>
            <person name="LaButti K."/>
            <person name="Andreopoulos B."/>
            <person name="Lipzen A."/>
            <person name="Chen C."/>
            <person name="Yan M."/>
            <person name="Daum C."/>
            <person name="Ng V."/>
            <person name="Clum A."/>
            <person name="Steindorff A."/>
            <person name="Ohm R.A."/>
            <person name="Martin F."/>
            <person name="Silar P."/>
            <person name="Natvig D.O."/>
            <person name="Lalanne C."/>
            <person name="Gautier V."/>
            <person name="Ament-Velasquez S.L."/>
            <person name="Kruys A."/>
            <person name="Hutchinson M.I."/>
            <person name="Powell A.J."/>
            <person name="Barry K."/>
            <person name="Miller A.N."/>
            <person name="Grigoriev I.V."/>
            <person name="Debuchy R."/>
            <person name="Gladieux P."/>
            <person name="Hiltunen Thoren M."/>
            <person name="Johannesson H."/>
        </authorList>
    </citation>
    <scope>NUCLEOTIDE SEQUENCE</scope>
    <source>
        <strain evidence="8">CBS 314.62</strain>
    </source>
</reference>
<dbReference type="GO" id="GO:0004519">
    <property type="term" value="F:endonuclease activity"/>
    <property type="evidence" value="ECO:0007669"/>
    <property type="project" value="UniProtKB-KW"/>
</dbReference>
<dbReference type="Proteomes" id="UP001270362">
    <property type="component" value="Unassembled WGS sequence"/>
</dbReference>
<evidence type="ECO:0000256" key="5">
    <source>
        <dbReference type="ARBA" id="ARBA00022801"/>
    </source>
</evidence>
<dbReference type="GO" id="GO:0006308">
    <property type="term" value="P:DNA catabolic process"/>
    <property type="evidence" value="ECO:0007669"/>
    <property type="project" value="InterPro"/>
</dbReference>
<sequence length="301" mass="32810">MKASSLAFGVAALPTAWAWGGFGHITVAYVASNFVSNETAAYFQGLFRNDTQDYLAGVATWADSIRYTQWGRFTAPFHYIDAHDDPPSSCEVDYERDCKKEGCIVSAIQNYTSRLLSPASSEQDRAIAAKFIVHFIGDIHQPLHDEDVAKGGNGIIVTFDHVRLNLHHVWDSSIAEKAVGGVRRQPYAEARRWADELTAKINDGKFNASSTSWLEGVDLADPVSSAMVWAREGNAFVCTTVMPQGPAAITGQELGADYFEKAAPVVEIQIAKAGYRLAAWLDLIASNINSQSQAQSTMGDL</sequence>
<dbReference type="FunFam" id="1.10.575.10:FF:000004">
    <property type="entry name" value="Nuclease S1"/>
    <property type="match status" value="1"/>
</dbReference>
<dbReference type="GO" id="GO:0003676">
    <property type="term" value="F:nucleic acid binding"/>
    <property type="evidence" value="ECO:0007669"/>
    <property type="project" value="InterPro"/>
</dbReference>
<name>A0AAE0XL96_9PEZI</name>
<evidence type="ECO:0000256" key="7">
    <source>
        <dbReference type="ARBA" id="ARBA00023180"/>
    </source>
</evidence>
<protein>
    <submittedName>
        <fullName evidence="8">Phospholipase C/P1 nuclease domain-containing protein</fullName>
    </submittedName>
</protein>
<dbReference type="InterPro" id="IPR008947">
    <property type="entry name" value="PLipase_C/P1_nuclease_dom_sf"/>
</dbReference>
<comment type="similarity">
    <text evidence="1">Belongs to the nuclease type I family.</text>
</comment>
<keyword evidence="9" id="KW-1185">Reference proteome</keyword>
<dbReference type="AlphaFoldDB" id="A0AAE0XL96"/>
<keyword evidence="6" id="KW-1015">Disulfide bond</keyword>
<reference evidence="8" key="2">
    <citation type="submission" date="2023-06" db="EMBL/GenBank/DDBJ databases">
        <authorList>
            <consortium name="Lawrence Berkeley National Laboratory"/>
            <person name="Haridas S."/>
            <person name="Hensen N."/>
            <person name="Bonometti L."/>
            <person name="Westerberg I."/>
            <person name="Brannstrom I.O."/>
            <person name="Guillou S."/>
            <person name="Cros-Aarteil S."/>
            <person name="Calhoun S."/>
            <person name="Kuo A."/>
            <person name="Mondo S."/>
            <person name="Pangilinan J."/>
            <person name="Riley R."/>
            <person name="Labutti K."/>
            <person name="Andreopoulos B."/>
            <person name="Lipzen A."/>
            <person name="Chen C."/>
            <person name="Yanf M."/>
            <person name="Daum C."/>
            <person name="Ng V."/>
            <person name="Clum A."/>
            <person name="Steindorff A."/>
            <person name="Ohm R."/>
            <person name="Martin F."/>
            <person name="Silar P."/>
            <person name="Natvig D."/>
            <person name="Lalanne C."/>
            <person name="Gautier V."/>
            <person name="Ament-Velasquez S.L."/>
            <person name="Kruys A."/>
            <person name="Hutchinson M.I."/>
            <person name="Powell A.J."/>
            <person name="Barry K."/>
            <person name="Miller A.N."/>
            <person name="Grigoriev I.V."/>
            <person name="Debuchy R."/>
            <person name="Gladieux P."/>
            <person name="Thoren M.H."/>
            <person name="Johannesson H."/>
        </authorList>
    </citation>
    <scope>NUCLEOTIDE SEQUENCE</scope>
    <source>
        <strain evidence="8">CBS 314.62</strain>
    </source>
</reference>
<evidence type="ECO:0000256" key="4">
    <source>
        <dbReference type="ARBA" id="ARBA00022759"/>
    </source>
</evidence>
<dbReference type="PANTHER" id="PTHR33146:SF26">
    <property type="entry name" value="ENDONUCLEASE 4"/>
    <property type="match status" value="1"/>
</dbReference>
<proteinExistence type="inferred from homology"/>
<gene>
    <name evidence="8" type="ORF">B0T22DRAFT_508725</name>
</gene>
<keyword evidence="4" id="KW-0255">Endonuclease</keyword>
<dbReference type="PANTHER" id="PTHR33146">
    <property type="entry name" value="ENDONUCLEASE 4"/>
    <property type="match status" value="1"/>
</dbReference>
<keyword evidence="7" id="KW-0325">Glycoprotein</keyword>
<dbReference type="GO" id="GO:0016788">
    <property type="term" value="F:hydrolase activity, acting on ester bonds"/>
    <property type="evidence" value="ECO:0007669"/>
    <property type="project" value="InterPro"/>
</dbReference>
<organism evidence="8 9">
    <name type="scientific">Podospora appendiculata</name>
    <dbReference type="NCBI Taxonomy" id="314037"/>
    <lineage>
        <taxon>Eukaryota</taxon>
        <taxon>Fungi</taxon>
        <taxon>Dikarya</taxon>
        <taxon>Ascomycota</taxon>
        <taxon>Pezizomycotina</taxon>
        <taxon>Sordariomycetes</taxon>
        <taxon>Sordariomycetidae</taxon>
        <taxon>Sordariales</taxon>
        <taxon>Podosporaceae</taxon>
        <taxon>Podospora</taxon>
    </lineage>
</organism>
<dbReference type="SUPFAM" id="SSF48537">
    <property type="entry name" value="Phospholipase C/P1 nuclease"/>
    <property type="match status" value="1"/>
</dbReference>
<evidence type="ECO:0000256" key="6">
    <source>
        <dbReference type="ARBA" id="ARBA00023157"/>
    </source>
</evidence>
<dbReference type="CDD" id="cd11010">
    <property type="entry name" value="S1-P1_nuclease"/>
    <property type="match status" value="1"/>
</dbReference>
<dbReference type="GO" id="GO:0046872">
    <property type="term" value="F:metal ion binding"/>
    <property type="evidence" value="ECO:0007669"/>
    <property type="project" value="UniProtKB-KW"/>
</dbReference>
<comment type="caution">
    <text evidence="8">The sequence shown here is derived from an EMBL/GenBank/DDBJ whole genome shotgun (WGS) entry which is preliminary data.</text>
</comment>
<evidence type="ECO:0000313" key="8">
    <source>
        <dbReference type="EMBL" id="KAK3695492.1"/>
    </source>
</evidence>